<feature type="region of interest" description="Disordered" evidence="8">
    <location>
        <begin position="1"/>
        <end position="26"/>
    </location>
</feature>
<gene>
    <name evidence="11" type="ORF">ACFSXZ_12415</name>
</gene>
<feature type="domain" description="Histidine kinase" evidence="10">
    <location>
        <begin position="235"/>
        <end position="345"/>
    </location>
</feature>
<evidence type="ECO:0000313" key="11">
    <source>
        <dbReference type="EMBL" id="MFD2417128.1"/>
    </source>
</evidence>
<dbReference type="SUPFAM" id="SSF55874">
    <property type="entry name" value="ATPase domain of HSP90 chaperone/DNA topoisomerase II/histidine kinase"/>
    <property type="match status" value="1"/>
</dbReference>
<feature type="transmembrane region" description="Helical" evidence="9">
    <location>
        <begin position="35"/>
        <end position="57"/>
    </location>
</feature>
<evidence type="ECO:0000256" key="8">
    <source>
        <dbReference type="SAM" id="MobiDB-lite"/>
    </source>
</evidence>
<dbReference type="PANTHER" id="PTHR45436">
    <property type="entry name" value="SENSOR HISTIDINE KINASE YKOH"/>
    <property type="match status" value="1"/>
</dbReference>
<feature type="compositionally biased region" description="Pro residues" evidence="8">
    <location>
        <begin position="432"/>
        <end position="449"/>
    </location>
</feature>
<dbReference type="InterPro" id="IPR005467">
    <property type="entry name" value="His_kinase_dom"/>
</dbReference>
<protein>
    <recommendedName>
        <fullName evidence="2">histidine kinase</fullName>
        <ecNumber evidence="2">2.7.13.3</ecNumber>
    </recommendedName>
</protein>
<feature type="compositionally biased region" description="Low complexity" evidence="8">
    <location>
        <begin position="356"/>
        <end position="384"/>
    </location>
</feature>
<keyword evidence="9" id="KW-0472">Membrane</keyword>
<evidence type="ECO:0000256" key="6">
    <source>
        <dbReference type="ARBA" id="ARBA00022777"/>
    </source>
</evidence>
<keyword evidence="12" id="KW-1185">Reference proteome</keyword>
<dbReference type="PANTHER" id="PTHR45436:SF5">
    <property type="entry name" value="SENSOR HISTIDINE KINASE TRCS"/>
    <property type="match status" value="1"/>
</dbReference>
<dbReference type="InterPro" id="IPR050428">
    <property type="entry name" value="TCS_sensor_his_kinase"/>
</dbReference>
<evidence type="ECO:0000256" key="5">
    <source>
        <dbReference type="ARBA" id="ARBA00022692"/>
    </source>
</evidence>
<dbReference type="InterPro" id="IPR036890">
    <property type="entry name" value="HATPase_C_sf"/>
</dbReference>
<dbReference type="InterPro" id="IPR003594">
    <property type="entry name" value="HATPase_dom"/>
</dbReference>
<organism evidence="11 12">
    <name type="scientific">Amycolatopsis pigmentata</name>
    <dbReference type="NCBI Taxonomy" id="450801"/>
    <lineage>
        <taxon>Bacteria</taxon>
        <taxon>Bacillati</taxon>
        <taxon>Actinomycetota</taxon>
        <taxon>Actinomycetes</taxon>
        <taxon>Pseudonocardiales</taxon>
        <taxon>Pseudonocardiaceae</taxon>
        <taxon>Amycolatopsis</taxon>
    </lineage>
</organism>
<evidence type="ECO:0000256" key="4">
    <source>
        <dbReference type="ARBA" id="ARBA00022679"/>
    </source>
</evidence>
<dbReference type="GO" id="GO:0016301">
    <property type="term" value="F:kinase activity"/>
    <property type="evidence" value="ECO:0007669"/>
    <property type="project" value="UniProtKB-KW"/>
</dbReference>
<dbReference type="Proteomes" id="UP001597417">
    <property type="component" value="Unassembled WGS sequence"/>
</dbReference>
<feature type="compositionally biased region" description="Polar residues" evidence="8">
    <location>
        <begin position="400"/>
        <end position="419"/>
    </location>
</feature>
<dbReference type="SMART" id="SM00387">
    <property type="entry name" value="HATPase_c"/>
    <property type="match status" value="1"/>
</dbReference>
<proteinExistence type="predicted"/>
<accession>A0ABW5FPZ9</accession>
<evidence type="ECO:0000256" key="2">
    <source>
        <dbReference type="ARBA" id="ARBA00012438"/>
    </source>
</evidence>
<feature type="transmembrane region" description="Helical" evidence="9">
    <location>
        <begin position="63"/>
        <end position="83"/>
    </location>
</feature>
<comment type="caution">
    <text evidence="11">The sequence shown here is derived from an EMBL/GenBank/DDBJ whole genome shotgun (WGS) entry which is preliminary data.</text>
</comment>
<evidence type="ECO:0000256" key="3">
    <source>
        <dbReference type="ARBA" id="ARBA00022553"/>
    </source>
</evidence>
<evidence type="ECO:0000256" key="9">
    <source>
        <dbReference type="SAM" id="Phobius"/>
    </source>
</evidence>
<name>A0ABW5FPZ9_9PSEU</name>
<evidence type="ECO:0000313" key="12">
    <source>
        <dbReference type="Proteomes" id="UP001597417"/>
    </source>
</evidence>
<sequence>MSDLQIPDRPGQLWEHSEEPVPTDADSVRPLRSHVLRILVVAVAIAAVLGAVGVVIAAQASGWTPLICVVVALGCVVVALVAVSRAGAAVSDHGMLTQVPSRPRYEPRPDEGHQDFGQSMFGDDPNQRREVFGKLARRLQSLVNRAIQRVDGLEREIEDPELLRGLYEIDHLATRVRRQSENLAVLGGGVAQRRSNTAVSVYAVLRSAVAEIEHYKQVSIVPVEGVSLHGHAVAEIIHLLAELLENATTFTAPDAPKVVLRAQRVTAGLAVEIQDRGLGMTAEDLHRINRLLDGSATIDLGELLSDGRIGMAVVKELARRHNIRVQLQSNIFGGIDAAVVIPHTLLSTQEGQLQPQQAQQQQAQQQLQQQQLPQHQPVQQYQPQTSREMPVPEQAMQAKPLQQPSSQGGYAQSLQQSPSPHERASRTNDQLPPLPSRNPGGSPKPPSPQPAGSGQGQEEPPPLPQRRGTHLRPELREPPQPTRPLPGHNTNLMATVQKGFERGREALDESTPPAHQQYPMTQGDSTQWPTT</sequence>
<comment type="catalytic activity">
    <reaction evidence="1">
        <text>ATP + protein L-histidine = ADP + protein N-phospho-L-histidine.</text>
        <dbReference type="EC" id="2.7.13.3"/>
    </reaction>
</comment>
<keyword evidence="4" id="KW-0808">Transferase</keyword>
<keyword evidence="3" id="KW-0597">Phosphoprotein</keyword>
<keyword evidence="5 9" id="KW-0812">Transmembrane</keyword>
<reference evidence="12" key="1">
    <citation type="journal article" date="2019" name="Int. J. Syst. Evol. Microbiol.">
        <title>The Global Catalogue of Microorganisms (GCM) 10K type strain sequencing project: providing services to taxonomists for standard genome sequencing and annotation.</title>
        <authorList>
            <consortium name="The Broad Institute Genomics Platform"/>
            <consortium name="The Broad Institute Genome Sequencing Center for Infectious Disease"/>
            <person name="Wu L."/>
            <person name="Ma J."/>
        </authorList>
    </citation>
    <scope>NUCLEOTIDE SEQUENCE [LARGE SCALE GENOMIC DNA]</scope>
    <source>
        <strain evidence="12">CGMCC 4.7645</strain>
    </source>
</reference>
<evidence type="ECO:0000259" key="10">
    <source>
        <dbReference type="PROSITE" id="PS50109"/>
    </source>
</evidence>
<evidence type="ECO:0000256" key="7">
    <source>
        <dbReference type="ARBA" id="ARBA00022989"/>
    </source>
</evidence>
<dbReference type="PROSITE" id="PS50109">
    <property type="entry name" value="HIS_KIN"/>
    <property type="match status" value="1"/>
</dbReference>
<dbReference type="EC" id="2.7.13.3" evidence="2"/>
<dbReference type="Gene3D" id="3.30.565.10">
    <property type="entry name" value="Histidine kinase-like ATPase, C-terminal domain"/>
    <property type="match status" value="1"/>
</dbReference>
<evidence type="ECO:0000256" key="1">
    <source>
        <dbReference type="ARBA" id="ARBA00000085"/>
    </source>
</evidence>
<dbReference type="EMBL" id="JBHUKR010000006">
    <property type="protein sequence ID" value="MFD2417128.1"/>
    <property type="molecule type" value="Genomic_DNA"/>
</dbReference>
<dbReference type="RefSeq" id="WP_378264542.1">
    <property type="nucleotide sequence ID" value="NZ_JBHUKR010000006.1"/>
</dbReference>
<feature type="region of interest" description="Disordered" evidence="8">
    <location>
        <begin position="356"/>
        <end position="531"/>
    </location>
</feature>
<feature type="compositionally biased region" description="Polar residues" evidence="8">
    <location>
        <begin position="518"/>
        <end position="531"/>
    </location>
</feature>
<dbReference type="Pfam" id="PF02518">
    <property type="entry name" value="HATPase_c"/>
    <property type="match status" value="1"/>
</dbReference>
<keyword evidence="7 9" id="KW-1133">Transmembrane helix</keyword>
<keyword evidence="6 11" id="KW-0418">Kinase</keyword>